<evidence type="ECO:0000313" key="2">
    <source>
        <dbReference type="Proteomes" id="UP000076532"/>
    </source>
</evidence>
<name>A0A167XAJ8_9AGAM</name>
<dbReference type="Proteomes" id="UP000076532">
    <property type="component" value="Unassembled WGS sequence"/>
</dbReference>
<gene>
    <name evidence="1" type="ORF">FIBSPDRAFT_965989</name>
</gene>
<protein>
    <submittedName>
        <fullName evidence="1">Uncharacterized protein</fullName>
    </submittedName>
</protein>
<accession>A0A167XAJ8</accession>
<keyword evidence="2" id="KW-1185">Reference proteome</keyword>
<evidence type="ECO:0000313" key="1">
    <source>
        <dbReference type="EMBL" id="KZP07009.1"/>
    </source>
</evidence>
<sequence length="70" mass="7565">MLVTLVHLSPTRQPSQAKLFRLTSGNVARVWGPMVLPVGHDLDCGPRNAAASGDMLVMHITVCHVFLVTT</sequence>
<proteinExistence type="predicted"/>
<organism evidence="1 2">
    <name type="scientific">Athelia psychrophila</name>
    <dbReference type="NCBI Taxonomy" id="1759441"/>
    <lineage>
        <taxon>Eukaryota</taxon>
        <taxon>Fungi</taxon>
        <taxon>Dikarya</taxon>
        <taxon>Basidiomycota</taxon>
        <taxon>Agaricomycotina</taxon>
        <taxon>Agaricomycetes</taxon>
        <taxon>Agaricomycetidae</taxon>
        <taxon>Atheliales</taxon>
        <taxon>Atheliaceae</taxon>
        <taxon>Athelia</taxon>
    </lineage>
</organism>
<reference evidence="1 2" key="1">
    <citation type="journal article" date="2016" name="Mol. Biol. Evol.">
        <title>Comparative Genomics of Early-Diverging Mushroom-Forming Fungi Provides Insights into the Origins of Lignocellulose Decay Capabilities.</title>
        <authorList>
            <person name="Nagy L.G."/>
            <person name="Riley R."/>
            <person name="Tritt A."/>
            <person name="Adam C."/>
            <person name="Daum C."/>
            <person name="Floudas D."/>
            <person name="Sun H."/>
            <person name="Yadav J.S."/>
            <person name="Pangilinan J."/>
            <person name="Larsson K.H."/>
            <person name="Matsuura K."/>
            <person name="Barry K."/>
            <person name="Labutti K."/>
            <person name="Kuo R."/>
            <person name="Ohm R.A."/>
            <person name="Bhattacharya S.S."/>
            <person name="Shirouzu T."/>
            <person name="Yoshinaga Y."/>
            <person name="Martin F.M."/>
            <person name="Grigoriev I.V."/>
            <person name="Hibbett D.S."/>
        </authorList>
    </citation>
    <scope>NUCLEOTIDE SEQUENCE [LARGE SCALE GENOMIC DNA]</scope>
    <source>
        <strain evidence="1 2">CBS 109695</strain>
    </source>
</reference>
<dbReference type="EMBL" id="KV417765">
    <property type="protein sequence ID" value="KZP07009.1"/>
    <property type="molecule type" value="Genomic_DNA"/>
</dbReference>
<dbReference type="AlphaFoldDB" id="A0A167XAJ8"/>